<evidence type="ECO:0000313" key="1">
    <source>
        <dbReference type="EMBL" id="SNZ08496.1"/>
    </source>
</evidence>
<keyword evidence="2" id="KW-1185">Reference proteome</keyword>
<name>A0A285NKU3_9HYPH</name>
<dbReference type="Proteomes" id="UP000219439">
    <property type="component" value="Unassembled WGS sequence"/>
</dbReference>
<gene>
    <name evidence="1" type="ORF">SAMN06265368_1703</name>
</gene>
<dbReference type="EMBL" id="OBEL01000001">
    <property type="protein sequence ID" value="SNZ08496.1"/>
    <property type="molecule type" value="Genomic_DNA"/>
</dbReference>
<evidence type="ECO:0000313" key="2">
    <source>
        <dbReference type="Proteomes" id="UP000219439"/>
    </source>
</evidence>
<proteinExistence type="predicted"/>
<protein>
    <submittedName>
        <fullName evidence="1">Uncharacterized protein</fullName>
    </submittedName>
</protein>
<organism evidence="1 2">
    <name type="scientific">Cohaesibacter gelatinilyticus</name>
    <dbReference type="NCBI Taxonomy" id="372072"/>
    <lineage>
        <taxon>Bacteria</taxon>
        <taxon>Pseudomonadati</taxon>
        <taxon>Pseudomonadota</taxon>
        <taxon>Alphaproteobacteria</taxon>
        <taxon>Hyphomicrobiales</taxon>
        <taxon>Cohaesibacteraceae</taxon>
    </lineage>
</organism>
<reference evidence="1 2" key="1">
    <citation type="submission" date="2017-09" db="EMBL/GenBank/DDBJ databases">
        <authorList>
            <person name="Ehlers B."/>
            <person name="Leendertz F.H."/>
        </authorList>
    </citation>
    <scope>NUCLEOTIDE SEQUENCE [LARGE SCALE GENOMIC DNA]</scope>
    <source>
        <strain evidence="1 2">DSM 18289</strain>
    </source>
</reference>
<accession>A0A285NKU3</accession>
<sequence>MPFNRPELLPELQSILVKQGRVWCCDEEMVGQQKRCFTLIYRCANQHSTDELTNRSDCCDFAGGKFG</sequence>
<dbReference type="AlphaFoldDB" id="A0A285NKU3"/>